<dbReference type="EMBL" id="JBHRYE010000022">
    <property type="protein sequence ID" value="MFC3672590.1"/>
    <property type="molecule type" value="Genomic_DNA"/>
</dbReference>
<dbReference type="RefSeq" id="WP_191323456.1">
    <property type="nucleotide sequence ID" value="NZ_BMZP01000004.1"/>
</dbReference>
<protein>
    <submittedName>
        <fullName evidence="4">NUDIX domain-containing protein</fullName>
    </submittedName>
</protein>
<dbReference type="Pfam" id="PF00293">
    <property type="entry name" value="NUDIX"/>
    <property type="match status" value="1"/>
</dbReference>
<proteinExistence type="predicted"/>
<evidence type="ECO:0000256" key="2">
    <source>
        <dbReference type="ARBA" id="ARBA00022801"/>
    </source>
</evidence>
<dbReference type="PANTHER" id="PTHR43046">
    <property type="entry name" value="GDP-MANNOSE MANNOSYL HYDROLASE"/>
    <property type="match status" value="1"/>
</dbReference>
<dbReference type="Gene3D" id="3.90.79.10">
    <property type="entry name" value="Nucleoside Triphosphate Pyrophosphohydrolase"/>
    <property type="match status" value="1"/>
</dbReference>
<evidence type="ECO:0000313" key="5">
    <source>
        <dbReference type="Proteomes" id="UP001595683"/>
    </source>
</evidence>
<dbReference type="InterPro" id="IPR015797">
    <property type="entry name" value="NUDIX_hydrolase-like_dom_sf"/>
</dbReference>
<dbReference type="PROSITE" id="PS51462">
    <property type="entry name" value="NUDIX"/>
    <property type="match status" value="1"/>
</dbReference>
<dbReference type="PANTHER" id="PTHR43046:SF16">
    <property type="entry name" value="ADP-RIBOSE PYROPHOSPHATASE YJHB-RELATED"/>
    <property type="match status" value="1"/>
</dbReference>
<dbReference type="Proteomes" id="UP001595683">
    <property type="component" value="Unassembled WGS sequence"/>
</dbReference>
<reference evidence="5" key="1">
    <citation type="journal article" date="2019" name="Int. J. Syst. Evol. Microbiol.">
        <title>The Global Catalogue of Microorganisms (GCM) 10K type strain sequencing project: providing services to taxonomists for standard genome sequencing and annotation.</title>
        <authorList>
            <consortium name="The Broad Institute Genomics Platform"/>
            <consortium name="The Broad Institute Genome Sequencing Center for Infectious Disease"/>
            <person name="Wu L."/>
            <person name="Ma J."/>
        </authorList>
    </citation>
    <scope>NUCLEOTIDE SEQUENCE [LARGE SCALE GENOMIC DNA]</scope>
    <source>
        <strain evidence="5">KCTC 42224</strain>
    </source>
</reference>
<feature type="domain" description="Nudix hydrolase" evidence="3">
    <location>
        <begin position="25"/>
        <end position="153"/>
    </location>
</feature>
<gene>
    <name evidence="4" type="ORF">ACFOOT_14300</name>
</gene>
<keyword evidence="5" id="KW-1185">Reference proteome</keyword>
<dbReference type="SUPFAM" id="SSF55811">
    <property type="entry name" value="Nudix"/>
    <property type="match status" value="1"/>
</dbReference>
<dbReference type="InterPro" id="IPR000086">
    <property type="entry name" value="NUDIX_hydrolase_dom"/>
</dbReference>
<sequence length="155" mass="17282">MRLPSPLHRAALRLAHRLRLAWWRWRRATVLGCMVVARNSAGHVLLVRHSYQQSEAWMLPGGGLGRGESPVATARRELAEETGCTLHEAVHFADHRRDRGGWINQLALVTGLAEGQPRPDGRELLDAAFFPPEALPAQTTAATREMIALWLASER</sequence>
<accession>A0ABV7V577</accession>
<dbReference type="InterPro" id="IPR020084">
    <property type="entry name" value="NUDIX_hydrolase_CS"/>
</dbReference>
<evidence type="ECO:0000259" key="3">
    <source>
        <dbReference type="PROSITE" id="PS51462"/>
    </source>
</evidence>
<organism evidence="4 5">
    <name type="scientific">Novosphingobium pokkalii</name>
    <dbReference type="NCBI Taxonomy" id="1770194"/>
    <lineage>
        <taxon>Bacteria</taxon>
        <taxon>Pseudomonadati</taxon>
        <taxon>Pseudomonadota</taxon>
        <taxon>Alphaproteobacteria</taxon>
        <taxon>Sphingomonadales</taxon>
        <taxon>Sphingomonadaceae</taxon>
        <taxon>Novosphingobium</taxon>
    </lineage>
</organism>
<name>A0ABV7V577_9SPHN</name>
<comment type="caution">
    <text evidence="4">The sequence shown here is derived from an EMBL/GenBank/DDBJ whole genome shotgun (WGS) entry which is preliminary data.</text>
</comment>
<evidence type="ECO:0000256" key="1">
    <source>
        <dbReference type="ARBA" id="ARBA00001946"/>
    </source>
</evidence>
<keyword evidence="2" id="KW-0378">Hydrolase</keyword>
<comment type="cofactor">
    <cofactor evidence="1">
        <name>Mg(2+)</name>
        <dbReference type="ChEBI" id="CHEBI:18420"/>
    </cofactor>
</comment>
<evidence type="ECO:0000313" key="4">
    <source>
        <dbReference type="EMBL" id="MFC3672590.1"/>
    </source>
</evidence>
<dbReference type="PROSITE" id="PS00893">
    <property type="entry name" value="NUDIX_BOX"/>
    <property type="match status" value="1"/>
</dbReference>